<keyword evidence="2" id="KW-0808">Transferase</keyword>
<dbReference type="AlphaFoldDB" id="A0A9W6K1T5"/>
<comment type="caution">
    <text evidence="5">The sequence shown here is derived from an EMBL/GenBank/DDBJ whole genome shotgun (WGS) entry which is preliminary data.</text>
</comment>
<dbReference type="InterPro" id="IPR029063">
    <property type="entry name" value="SAM-dependent_MTases_sf"/>
</dbReference>
<dbReference type="Proteomes" id="UP001143330">
    <property type="component" value="Unassembled WGS sequence"/>
</dbReference>
<dbReference type="RefSeq" id="WP_213363693.1">
    <property type="nucleotide sequence ID" value="NZ_BSFM01000021.1"/>
</dbReference>
<evidence type="ECO:0000256" key="2">
    <source>
        <dbReference type="ARBA" id="ARBA00022679"/>
    </source>
</evidence>
<dbReference type="SUPFAM" id="SSF53335">
    <property type="entry name" value="S-adenosyl-L-methionine-dependent methyltransferases"/>
    <property type="match status" value="1"/>
</dbReference>
<dbReference type="GO" id="GO:0003886">
    <property type="term" value="F:DNA (cytosine-5-)-methyltransferase activity"/>
    <property type="evidence" value="ECO:0007669"/>
    <property type="project" value="UniProtKB-EC"/>
</dbReference>
<dbReference type="Pfam" id="PF00145">
    <property type="entry name" value="DNA_methylase"/>
    <property type="match status" value="1"/>
</dbReference>
<accession>A0A9W6K1T5</accession>
<evidence type="ECO:0000256" key="1">
    <source>
        <dbReference type="ARBA" id="ARBA00022603"/>
    </source>
</evidence>
<evidence type="ECO:0000313" key="6">
    <source>
        <dbReference type="Proteomes" id="UP001143330"/>
    </source>
</evidence>
<reference evidence="5" key="1">
    <citation type="journal article" date="2014" name="Int. J. Syst. Evol. Microbiol.">
        <title>Complete genome sequence of Corynebacterium casei LMG S-19264T (=DSM 44701T), isolated from a smear-ripened cheese.</title>
        <authorList>
            <consortium name="US DOE Joint Genome Institute (JGI-PGF)"/>
            <person name="Walter F."/>
            <person name="Albersmeier A."/>
            <person name="Kalinowski J."/>
            <person name="Ruckert C."/>
        </authorList>
    </citation>
    <scope>NUCLEOTIDE SEQUENCE</scope>
    <source>
        <strain evidence="5">VKM B-2789</strain>
    </source>
</reference>
<keyword evidence="1" id="KW-0489">Methyltransferase</keyword>
<evidence type="ECO:0000256" key="4">
    <source>
        <dbReference type="ARBA" id="ARBA00047422"/>
    </source>
</evidence>
<name>A0A9W6K1T5_9HYPH</name>
<dbReference type="InterPro" id="IPR001525">
    <property type="entry name" value="C5_MeTfrase"/>
</dbReference>
<gene>
    <name evidence="5" type="ORF">GCM10017653_47280</name>
</gene>
<dbReference type="GO" id="GO:0032259">
    <property type="term" value="P:methylation"/>
    <property type="evidence" value="ECO:0007669"/>
    <property type="project" value="UniProtKB-KW"/>
</dbReference>
<proteinExistence type="predicted"/>
<evidence type="ECO:0000313" key="5">
    <source>
        <dbReference type="EMBL" id="GLK86658.1"/>
    </source>
</evidence>
<dbReference type="GO" id="GO:0009307">
    <property type="term" value="P:DNA restriction-modification system"/>
    <property type="evidence" value="ECO:0007669"/>
    <property type="project" value="UniProtKB-KW"/>
</dbReference>
<dbReference type="PRINTS" id="PR00105">
    <property type="entry name" value="C5METTRFRASE"/>
</dbReference>
<evidence type="ECO:0000256" key="3">
    <source>
        <dbReference type="ARBA" id="ARBA00022747"/>
    </source>
</evidence>
<protein>
    <recommendedName>
        <fullName evidence="7">DNA (cytosine-5-)-methyltransferase</fullName>
    </recommendedName>
</protein>
<sequence>MSDVEIRHFHICCGLGGGAKGFNRGRARVGMMNARFRCIGGIDNDAAAIRDFTRAAGVQGTVLDIFSREQYIAFHGHEPPAGWCEATTDDYRRAAHGERPHIVFASFPCKGFSGLLSETKSLTTKYTALNSLSFRGLWLALETWKDDPPEFFIFENVPRIATRGRHFVDQLIALLRSYGYVVAETTHDCGVIGGLGQSRKRFLMVARHAAKVPPFLYEPPKRRLRGVGEILEKLPLPGDEDRGGPMHRIPSLQWKTWVRLAFVEAGSDWRSLNRLAIADGVLRDYGIAPDTGWRDGTLGVLPWAAPAGTITAQAEATTGRFNVADPRVESSREGTGHLGVNDWNGPSGTVTANGRPGAGAFSVADPRVDGHARSVQLGVKTWGDPTGVVVGDMSVGKGPYAVSDPRLEGTPRFNNTFRIVGFGDHSPAVAGPGGPAGGLAVADPRPSDRDDYKQTKYRVTRMDEASGVVISASTTGNGAFAVADPRAGWPNAAHQNKMAVQDWDDPSKAVIGSDRVGSGALCVADPRPGFGPATHHNILQVHHWDETGKTVTGGTHPSGGALSVADPRPAALSREDRTEYLTGGHYGVTGWDQSSGAVPAFAKNNNGNWSVADPRDPEAALAAIEALPAPNTNLVAIIRALDGTWHRPFTTLELAALQSLVDPEMLFTLEGRSDSAWRERIGNAVPPDAAAAIASVMGRTLLLAWAGESFMLSADPIWVQPLTVALSVDIPELEERI</sequence>
<dbReference type="EMBL" id="BSFM01000021">
    <property type="protein sequence ID" value="GLK86658.1"/>
    <property type="molecule type" value="Genomic_DNA"/>
</dbReference>
<keyword evidence="3" id="KW-0680">Restriction system</keyword>
<organism evidence="5 6">
    <name type="scientific">Ancylobacter defluvii</name>
    <dbReference type="NCBI Taxonomy" id="1282440"/>
    <lineage>
        <taxon>Bacteria</taxon>
        <taxon>Pseudomonadati</taxon>
        <taxon>Pseudomonadota</taxon>
        <taxon>Alphaproteobacteria</taxon>
        <taxon>Hyphomicrobiales</taxon>
        <taxon>Xanthobacteraceae</taxon>
        <taxon>Ancylobacter</taxon>
    </lineage>
</organism>
<dbReference type="Gene3D" id="3.90.120.10">
    <property type="entry name" value="DNA Methylase, subunit A, domain 2"/>
    <property type="match status" value="1"/>
</dbReference>
<dbReference type="Gene3D" id="3.40.50.150">
    <property type="entry name" value="Vaccinia Virus protein VP39"/>
    <property type="match status" value="1"/>
</dbReference>
<comment type="catalytic activity">
    <reaction evidence="4">
        <text>a 2'-deoxycytidine in DNA + S-adenosyl-L-methionine = a 5-methyl-2'-deoxycytidine in DNA + S-adenosyl-L-homocysteine + H(+)</text>
        <dbReference type="Rhea" id="RHEA:13681"/>
        <dbReference type="Rhea" id="RHEA-COMP:11369"/>
        <dbReference type="Rhea" id="RHEA-COMP:11370"/>
        <dbReference type="ChEBI" id="CHEBI:15378"/>
        <dbReference type="ChEBI" id="CHEBI:57856"/>
        <dbReference type="ChEBI" id="CHEBI:59789"/>
        <dbReference type="ChEBI" id="CHEBI:85452"/>
        <dbReference type="ChEBI" id="CHEBI:85454"/>
        <dbReference type="EC" id="2.1.1.37"/>
    </reaction>
</comment>
<keyword evidence="6" id="KW-1185">Reference proteome</keyword>
<evidence type="ECO:0008006" key="7">
    <source>
        <dbReference type="Google" id="ProtNLM"/>
    </source>
</evidence>
<reference evidence="5" key="2">
    <citation type="submission" date="2023-01" db="EMBL/GenBank/DDBJ databases">
        <authorList>
            <person name="Sun Q."/>
            <person name="Evtushenko L."/>
        </authorList>
    </citation>
    <scope>NUCLEOTIDE SEQUENCE</scope>
    <source>
        <strain evidence="5">VKM B-2789</strain>
    </source>
</reference>